<dbReference type="Pfam" id="PF12680">
    <property type="entry name" value="SnoaL_2"/>
    <property type="match status" value="1"/>
</dbReference>
<protein>
    <submittedName>
        <fullName evidence="2">Nuclear transport factor 2 family protein</fullName>
    </submittedName>
</protein>
<dbReference type="Proteomes" id="UP001148313">
    <property type="component" value="Unassembled WGS sequence"/>
</dbReference>
<dbReference type="InterPro" id="IPR032710">
    <property type="entry name" value="NTF2-like_dom_sf"/>
</dbReference>
<sequence>MSDAQTIPSFGAMLRVALGDALAADAGEDFLAMCDDDIVFQFPFAPPGTVTEVRGKVRMAAYLPKVGALLAFESMGTPITHAAMDGETFVLEFSCKGSGSETGARYDQNYISVIRVRDGRIVHYRDYWNPLILLEAVGGIETLTSNFQEFIDG</sequence>
<evidence type="ECO:0000313" key="3">
    <source>
        <dbReference type="Proteomes" id="UP001148313"/>
    </source>
</evidence>
<dbReference type="EMBL" id="JAPJZH010000025">
    <property type="protein sequence ID" value="MDA4848580.1"/>
    <property type="molecule type" value="Genomic_DNA"/>
</dbReference>
<comment type="caution">
    <text evidence="2">The sequence shown here is derived from an EMBL/GenBank/DDBJ whole genome shotgun (WGS) entry which is preliminary data.</text>
</comment>
<reference evidence="2" key="1">
    <citation type="submission" date="2022-11" db="EMBL/GenBank/DDBJ databases">
        <title>Hoeflea poritis sp. nov., isolated from scleractinian coral Porites lutea.</title>
        <authorList>
            <person name="Zhang G."/>
            <person name="Wei Q."/>
            <person name="Cai L."/>
        </authorList>
    </citation>
    <scope>NUCLEOTIDE SEQUENCE</scope>
    <source>
        <strain evidence="2">E7-10</strain>
    </source>
</reference>
<dbReference type="InterPro" id="IPR037401">
    <property type="entry name" value="SnoaL-like"/>
</dbReference>
<name>A0ABT4VWI9_9HYPH</name>
<proteinExistence type="predicted"/>
<dbReference type="RefSeq" id="WP_271092448.1">
    <property type="nucleotide sequence ID" value="NZ_JAPJZH010000025.1"/>
</dbReference>
<evidence type="ECO:0000313" key="2">
    <source>
        <dbReference type="EMBL" id="MDA4848580.1"/>
    </source>
</evidence>
<keyword evidence="3" id="KW-1185">Reference proteome</keyword>
<gene>
    <name evidence="2" type="ORF">OOZ53_24705</name>
</gene>
<dbReference type="SUPFAM" id="SSF54427">
    <property type="entry name" value="NTF2-like"/>
    <property type="match status" value="1"/>
</dbReference>
<evidence type="ECO:0000259" key="1">
    <source>
        <dbReference type="Pfam" id="PF12680"/>
    </source>
</evidence>
<feature type="domain" description="SnoaL-like" evidence="1">
    <location>
        <begin position="20"/>
        <end position="124"/>
    </location>
</feature>
<accession>A0ABT4VWI9</accession>
<organism evidence="2 3">
    <name type="scientific">Hoeflea poritis</name>
    <dbReference type="NCBI Taxonomy" id="2993659"/>
    <lineage>
        <taxon>Bacteria</taxon>
        <taxon>Pseudomonadati</taxon>
        <taxon>Pseudomonadota</taxon>
        <taxon>Alphaproteobacteria</taxon>
        <taxon>Hyphomicrobiales</taxon>
        <taxon>Rhizobiaceae</taxon>
        <taxon>Hoeflea</taxon>
    </lineage>
</organism>
<dbReference type="Gene3D" id="3.10.450.50">
    <property type="match status" value="1"/>
</dbReference>